<dbReference type="PANTHER" id="PTHR44591">
    <property type="entry name" value="STRESS RESPONSE REGULATOR PROTEIN 1"/>
    <property type="match status" value="1"/>
</dbReference>
<name>A0ABU5MSU7_9BACT</name>
<dbReference type="Proteomes" id="UP001290861">
    <property type="component" value="Unassembled WGS sequence"/>
</dbReference>
<evidence type="ECO:0000259" key="3">
    <source>
        <dbReference type="PROSITE" id="PS50110"/>
    </source>
</evidence>
<dbReference type="SUPFAM" id="SSF52172">
    <property type="entry name" value="CheY-like"/>
    <property type="match status" value="1"/>
</dbReference>
<dbReference type="Gene3D" id="1.10.3210.10">
    <property type="entry name" value="Hypothetical protein af1432"/>
    <property type="match status" value="1"/>
</dbReference>
<keyword evidence="1 2" id="KW-0597">Phosphoprotein</keyword>
<organism evidence="4 5">
    <name type="scientific">Pontiella agarivorans</name>
    <dbReference type="NCBI Taxonomy" id="3038953"/>
    <lineage>
        <taxon>Bacteria</taxon>
        <taxon>Pseudomonadati</taxon>
        <taxon>Kiritimatiellota</taxon>
        <taxon>Kiritimatiellia</taxon>
        <taxon>Kiritimatiellales</taxon>
        <taxon>Pontiellaceae</taxon>
        <taxon>Pontiella</taxon>
    </lineage>
</organism>
<dbReference type="InterPro" id="IPR011006">
    <property type="entry name" value="CheY-like_superfamily"/>
</dbReference>
<gene>
    <name evidence="4" type="ORF">P9H32_01440</name>
</gene>
<dbReference type="Pfam" id="PF13487">
    <property type="entry name" value="HD_5"/>
    <property type="match status" value="1"/>
</dbReference>
<proteinExistence type="predicted"/>
<dbReference type="PROSITE" id="PS50110">
    <property type="entry name" value="RESPONSE_REGULATORY"/>
    <property type="match status" value="1"/>
</dbReference>
<dbReference type="InterPro" id="IPR001789">
    <property type="entry name" value="Sig_transdc_resp-reg_receiver"/>
</dbReference>
<evidence type="ECO:0000256" key="1">
    <source>
        <dbReference type="ARBA" id="ARBA00022553"/>
    </source>
</evidence>
<accession>A0ABU5MSU7</accession>
<evidence type="ECO:0000313" key="4">
    <source>
        <dbReference type="EMBL" id="MDZ8117275.1"/>
    </source>
</evidence>
<dbReference type="PANTHER" id="PTHR44591:SF19">
    <property type="entry name" value="TWO-COMPONENT RESPONSE REGULATOR-RELATED"/>
    <property type="match status" value="1"/>
</dbReference>
<comment type="caution">
    <text evidence="4">The sequence shown here is derived from an EMBL/GenBank/DDBJ whole genome shotgun (WGS) entry which is preliminary data.</text>
</comment>
<feature type="domain" description="Response regulatory" evidence="3">
    <location>
        <begin position="4"/>
        <end position="119"/>
    </location>
</feature>
<dbReference type="CDD" id="cd17569">
    <property type="entry name" value="REC_HupR-like"/>
    <property type="match status" value="1"/>
</dbReference>
<dbReference type="SMART" id="SM00448">
    <property type="entry name" value="REC"/>
    <property type="match status" value="1"/>
</dbReference>
<evidence type="ECO:0000313" key="5">
    <source>
        <dbReference type="Proteomes" id="UP001290861"/>
    </source>
</evidence>
<keyword evidence="5" id="KW-1185">Reference proteome</keyword>
<dbReference type="RefSeq" id="WP_322607076.1">
    <property type="nucleotide sequence ID" value="NZ_JARVCO010000002.1"/>
</dbReference>
<dbReference type="EMBL" id="JARVCO010000002">
    <property type="protein sequence ID" value="MDZ8117275.1"/>
    <property type="molecule type" value="Genomic_DNA"/>
</dbReference>
<dbReference type="InterPro" id="IPR050595">
    <property type="entry name" value="Bact_response_regulator"/>
</dbReference>
<reference evidence="4 5" key="1">
    <citation type="journal article" date="2024" name="Appl. Environ. Microbiol.">
        <title>Pontiella agarivorans sp. nov., a novel marine anaerobic bacterium capable of degrading macroalgal polysaccharides and fixing nitrogen.</title>
        <authorList>
            <person name="Liu N."/>
            <person name="Kivenson V."/>
            <person name="Peng X."/>
            <person name="Cui Z."/>
            <person name="Lankiewicz T.S."/>
            <person name="Gosselin K.M."/>
            <person name="English C.J."/>
            <person name="Blair E.M."/>
            <person name="O'Malley M.A."/>
            <person name="Valentine D.L."/>
        </authorList>
    </citation>
    <scope>NUCLEOTIDE SEQUENCE [LARGE SCALE GENOMIC DNA]</scope>
    <source>
        <strain evidence="4 5">NLcol2</strain>
    </source>
</reference>
<protein>
    <submittedName>
        <fullName evidence="4">Response regulator</fullName>
    </submittedName>
</protein>
<evidence type="ECO:0000256" key="2">
    <source>
        <dbReference type="PROSITE-ProRule" id="PRU00169"/>
    </source>
</evidence>
<dbReference type="Gene3D" id="3.40.50.2300">
    <property type="match status" value="1"/>
</dbReference>
<dbReference type="Pfam" id="PF00072">
    <property type="entry name" value="Response_reg"/>
    <property type="match status" value="1"/>
</dbReference>
<sequence length="378" mass="42945">MKNQILFVDDEQNVLDGIRRQLRRQFEIDTALGPDEGLRYIEEGKSYAVVVSDMRMPGMDGISFLNRVAQLSPFTVRMMLTGNADQKTASDAVNKGNIFRFMNKPCPTETMSMHLKDALLQFELVHAEKELLEKTLKGSIEVLVEILALTNPVAFSRAERIKYYMSQCVLALGRHDLWKFEVAAMFSQMGYVTIPTDIMEKSFAGMELTDTESAMITEHAKDTHRMIDKIPRLEDVGKMIEVMDSDDCGECEGDVVALGGQLLRTIIEFDRLMLQGARPYQALHTMRQGAVPFNERLLKLLEEVQPPQIEKTVKCIHVQDLHIGMVLAEDIRNTSNTLIVSKGQSVNGLMQRHLGNFLRQKTIGEKIRVYEERQVFTV</sequence>
<feature type="modified residue" description="4-aspartylphosphate" evidence="2">
    <location>
        <position position="53"/>
    </location>
</feature>